<dbReference type="SUPFAM" id="SSF55298">
    <property type="entry name" value="YjgF-like"/>
    <property type="match status" value="1"/>
</dbReference>
<protein>
    <submittedName>
        <fullName evidence="1">Uncharacterized protein</fullName>
    </submittedName>
</protein>
<evidence type="ECO:0000313" key="2">
    <source>
        <dbReference type="Proteomes" id="UP000199622"/>
    </source>
</evidence>
<organism evidence="1 2">
    <name type="scientific">Amycolatopsis tolypomycina</name>
    <dbReference type="NCBI Taxonomy" id="208445"/>
    <lineage>
        <taxon>Bacteria</taxon>
        <taxon>Bacillati</taxon>
        <taxon>Actinomycetota</taxon>
        <taxon>Actinomycetes</taxon>
        <taxon>Pseudonocardiales</taxon>
        <taxon>Pseudonocardiaceae</taxon>
        <taxon>Amycolatopsis</taxon>
    </lineage>
</organism>
<dbReference type="EMBL" id="FNSO01000004">
    <property type="protein sequence ID" value="SEC55075.1"/>
    <property type="molecule type" value="Genomic_DNA"/>
</dbReference>
<evidence type="ECO:0000313" key="1">
    <source>
        <dbReference type="EMBL" id="SEC55075.1"/>
    </source>
</evidence>
<dbReference type="Proteomes" id="UP000199622">
    <property type="component" value="Unassembled WGS sequence"/>
</dbReference>
<dbReference type="STRING" id="208445.SAMN04489727_4171"/>
<name>A0A1H4TF46_9PSEU</name>
<sequence length="89" mass="9171">MTGPGSAADRLLALGLALPRLEHYLNHVNHRAAGPAIHVSGQLPAARTCARQAALNALAVAARTAIGAAGVPRHSPVEIRLVCTARNEP</sequence>
<accession>A0A1H4TF46</accession>
<dbReference type="RefSeq" id="WP_091309832.1">
    <property type="nucleotide sequence ID" value="NZ_FNSO01000004.1"/>
</dbReference>
<dbReference type="InterPro" id="IPR035959">
    <property type="entry name" value="RutC-like_sf"/>
</dbReference>
<dbReference type="AlphaFoldDB" id="A0A1H4TF46"/>
<keyword evidence="2" id="KW-1185">Reference proteome</keyword>
<reference evidence="2" key="1">
    <citation type="submission" date="2016-10" db="EMBL/GenBank/DDBJ databases">
        <authorList>
            <person name="Varghese N."/>
            <person name="Submissions S."/>
        </authorList>
    </citation>
    <scope>NUCLEOTIDE SEQUENCE [LARGE SCALE GENOMIC DNA]</scope>
    <source>
        <strain evidence="2">DSM 44544</strain>
    </source>
</reference>
<gene>
    <name evidence="1" type="ORF">SAMN04489727_4171</name>
</gene>
<proteinExistence type="predicted"/>